<proteinExistence type="predicted"/>
<keyword evidence="1" id="KW-0472">Membrane</keyword>
<protein>
    <recommendedName>
        <fullName evidence="4">DUF4352 domain-containing protein</fullName>
    </recommendedName>
</protein>
<dbReference type="EMBL" id="CP114509">
    <property type="protein sequence ID" value="WHS17264.1"/>
    <property type="molecule type" value="Genomic_DNA"/>
</dbReference>
<organism evidence="2 3">
    <name type="scientific">Ligilactobacillus salivarius</name>
    <dbReference type="NCBI Taxonomy" id="1624"/>
    <lineage>
        <taxon>Bacteria</taxon>
        <taxon>Bacillati</taxon>
        <taxon>Bacillota</taxon>
        <taxon>Bacilli</taxon>
        <taxon>Lactobacillales</taxon>
        <taxon>Lactobacillaceae</taxon>
        <taxon>Ligilactobacillus</taxon>
    </lineage>
</organism>
<name>A0ABD7YT49_9LACO</name>
<evidence type="ECO:0008006" key="4">
    <source>
        <dbReference type="Google" id="ProtNLM"/>
    </source>
</evidence>
<accession>A0ABD7YT49</accession>
<dbReference type="AlphaFoldDB" id="A0ABD7YT49"/>
<feature type="transmembrane region" description="Helical" evidence="1">
    <location>
        <begin position="23"/>
        <end position="43"/>
    </location>
</feature>
<gene>
    <name evidence="2" type="ORF">O2U02_07200</name>
</gene>
<sequence length="223" mass="24688">MPKQFKDENGNTFVEVTPWYKKWWIWLLAVLVAIFVLGVAFGGNDSSESGSGKGHNTTASEKGQTTTDKITFDYQDFKVKDSKTYNVNYTDNSWSGADVKIDKVTVYKLAKDYKYDAGDGEKTVQGFIRVHVIVDAKRDIDFSATTGTVSFGNQQSEYGSGSWDADTINNGASKNGDATFAIESLDSVSDVSSLRYKFGATFANDDTSDEDWSHDYDVTLDLQ</sequence>
<evidence type="ECO:0000313" key="3">
    <source>
        <dbReference type="Proteomes" id="UP001224533"/>
    </source>
</evidence>
<reference evidence="2 3" key="1">
    <citation type="submission" date="2022-12" db="EMBL/GenBank/DDBJ databases">
        <title>Assessment of beneficial effects and identification of host adaptation-associated genes of Ligilactobacillus salivarius isolated from Meles meles.</title>
        <authorList>
            <person name="Wang Y."/>
        </authorList>
    </citation>
    <scope>NUCLEOTIDE SEQUENCE [LARGE SCALE GENOMIC DNA]</scope>
    <source>
        <strain evidence="2 3">S35</strain>
    </source>
</reference>
<keyword evidence="1" id="KW-0812">Transmembrane</keyword>
<keyword evidence="1" id="KW-1133">Transmembrane helix</keyword>
<dbReference type="Proteomes" id="UP001224533">
    <property type="component" value="Chromosome"/>
</dbReference>
<dbReference type="RefSeq" id="WP_283473559.1">
    <property type="nucleotide sequence ID" value="NZ_CP114501.1"/>
</dbReference>
<evidence type="ECO:0000256" key="1">
    <source>
        <dbReference type="SAM" id="Phobius"/>
    </source>
</evidence>
<evidence type="ECO:0000313" key="2">
    <source>
        <dbReference type="EMBL" id="WHS17264.1"/>
    </source>
</evidence>